<dbReference type="RefSeq" id="NP_983154.2">
    <property type="nucleotide sequence ID" value="NM_208507.2"/>
</dbReference>
<dbReference type="EMBL" id="AE016815">
    <property type="protein sequence ID" value="AAS50978.2"/>
    <property type="molecule type" value="Genomic_DNA"/>
</dbReference>
<protein>
    <submittedName>
        <fullName evidence="1">ABR205Cp</fullName>
    </submittedName>
</protein>
<organism evidence="1 2">
    <name type="scientific">Eremothecium gossypii (strain ATCC 10895 / CBS 109.51 / FGSC 9923 / NRRL Y-1056)</name>
    <name type="common">Yeast</name>
    <name type="synonym">Ashbya gossypii</name>
    <dbReference type="NCBI Taxonomy" id="284811"/>
    <lineage>
        <taxon>Eukaryota</taxon>
        <taxon>Fungi</taxon>
        <taxon>Dikarya</taxon>
        <taxon>Ascomycota</taxon>
        <taxon>Saccharomycotina</taxon>
        <taxon>Saccharomycetes</taxon>
        <taxon>Saccharomycetales</taxon>
        <taxon>Saccharomycetaceae</taxon>
        <taxon>Eremothecium</taxon>
    </lineage>
</organism>
<dbReference type="GO" id="GO:0006406">
    <property type="term" value="P:mRNA export from nucleus"/>
    <property type="evidence" value="ECO:0007669"/>
    <property type="project" value="InterPro"/>
</dbReference>
<name>Q75D17_EREGS</name>
<dbReference type="FunCoup" id="Q75D17">
    <property type="interactions" value="62"/>
</dbReference>
<dbReference type="GO" id="GO:0006368">
    <property type="term" value="P:transcription elongation by RNA polymerase II"/>
    <property type="evidence" value="ECO:0007669"/>
    <property type="project" value="InterPro"/>
</dbReference>
<dbReference type="InterPro" id="IPR018557">
    <property type="entry name" value="THO_cplx_su_Thp2"/>
</dbReference>
<reference evidence="1 2" key="1">
    <citation type="journal article" date="2004" name="Science">
        <title>The Ashbya gossypii genome as a tool for mapping the ancient Saccharomyces cerevisiae genome.</title>
        <authorList>
            <person name="Dietrich F.S."/>
            <person name="Voegeli S."/>
            <person name="Brachat S."/>
            <person name="Lerch A."/>
            <person name="Gates K."/>
            <person name="Steiner S."/>
            <person name="Mohr C."/>
            <person name="Pohlmann R."/>
            <person name="Luedi P."/>
            <person name="Choi S."/>
            <person name="Wing R.A."/>
            <person name="Flavier A."/>
            <person name="Gaffney T.D."/>
            <person name="Philippsen P."/>
        </authorList>
    </citation>
    <scope>NUCLEOTIDE SEQUENCE [LARGE SCALE GENOMIC DNA]</scope>
    <source>
        <strain evidence="2">ATCC 10895 / CBS 109.51 / FGSC 9923 / NRRL Y-1056</strain>
    </source>
</reference>
<proteinExistence type="predicted"/>
<dbReference type="GO" id="GO:0000446">
    <property type="term" value="C:nucleoplasmic THO complex"/>
    <property type="evidence" value="ECO:0007669"/>
    <property type="project" value="InterPro"/>
</dbReference>
<dbReference type="OMA" id="EWDDIEM"/>
<dbReference type="Proteomes" id="UP000000591">
    <property type="component" value="Chromosome II"/>
</dbReference>
<dbReference type="AlphaFoldDB" id="Q75D17"/>
<dbReference type="HOGENOM" id="CLU_091043_0_0_1"/>
<accession>Q75D17</accession>
<keyword evidence="2" id="KW-1185">Reference proteome</keyword>
<reference evidence="2" key="2">
    <citation type="journal article" date="2013" name="G3 (Bethesda)">
        <title>Genomes of Ashbya fungi isolated from insects reveal four mating-type loci, numerous translocations, lack of transposons, and distinct gene duplications.</title>
        <authorList>
            <person name="Dietrich F.S."/>
            <person name="Voegeli S."/>
            <person name="Kuo S."/>
            <person name="Philippsen P."/>
        </authorList>
    </citation>
    <scope>GENOME REANNOTATION</scope>
    <source>
        <strain evidence="2">ATCC 10895 / CBS 109.51 / FGSC 9923 / NRRL Y-1056</strain>
    </source>
</reference>
<dbReference type="Pfam" id="PF09432">
    <property type="entry name" value="THP2"/>
    <property type="match status" value="1"/>
</dbReference>
<sequence>MTTRYMDLLSEQQGQLDENYRNAMGVLDALETLAAPEQHKEEQVAALHALKAQSEPLLRSLVMLRVNNVNCVEAYATRAKIGPASDVAKSKLHASAGDNSAGNVLGLVARVRELQMTWLQHLQLVNQLSVELAYPLGRRGSEHVTVNREGPPPELVAALAAYDAGPDAPAAAELRAELLRYLDDIKATRARYLLENKYLLADSLRQLTRDVSSWSQKWESLEGTLFGDAPSSLRSLLRSVDTTKATITQKVAAPDPAAPSSSTIQPT</sequence>
<dbReference type="GeneID" id="4619264"/>
<dbReference type="STRING" id="284811.Q75D17"/>
<dbReference type="eggNOG" id="ENOG502RXUV">
    <property type="taxonomic scope" value="Eukaryota"/>
</dbReference>
<dbReference type="InParanoid" id="Q75D17"/>
<dbReference type="KEGG" id="ago:AGOS_ABR205C"/>
<evidence type="ECO:0000313" key="1">
    <source>
        <dbReference type="EMBL" id="AAS50978.2"/>
    </source>
</evidence>
<dbReference type="OrthoDB" id="4035012at2759"/>
<evidence type="ECO:0000313" key="2">
    <source>
        <dbReference type="Proteomes" id="UP000000591"/>
    </source>
</evidence>
<gene>
    <name evidence="1" type="ORF">AGOS_ABR205C</name>
</gene>